<evidence type="ECO:0000313" key="2">
    <source>
        <dbReference type="Proteomes" id="UP000689195"/>
    </source>
</evidence>
<gene>
    <name evidence="1" type="ORF">PPENT_87.1.T1320039</name>
</gene>
<name>A0A8S1XN17_9CILI</name>
<dbReference type="AlphaFoldDB" id="A0A8S1XN17"/>
<organism evidence="1 2">
    <name type="scientific">Paramecium pentaurelia</name>
    <dbReference type="NCBI Taxonomy" id="43138"/>
    <lineage>
        <taxon>Eukaryota</taxon>
        <taxon>Sar</taxon>
        <taxon>Alveolata</taxon>
        <taxon>Ciliophora</taxon>
        <taxon>Intramacronucleata</taxon>
        <taxon>Oligohymenophorea</taxon>
        <taxon>Peniculida</taxon>
        <taxon>Parameciidae</taxon>
        <taxon>Paramecium</taxon>
    </lineage>
</organism>
<accession>A0A8S1XN17</accession>
<proteinExistence type="predicted"/>
<sequence>MDQIVYIPEIRYKQINEITIDSQETIQLKQQELEELIKDIQIPDEVEFEHIFTLIRPNCCGCGPYSQKSEFNVQGLGQLEFYIDKYHCCTLWCFQCFWQNCYWCFCCCFYECLIKLIWCILRPFVKCLIAIVKCILCVIQIHRLPNQLYVMENSNIKLEFWQRGLGTIKTKNEIILNFVQTDPNFYDKYCSGLYSSYPQLVITSPFDQNYKLILKPNKNDCPQSIKGSMSLMACCDMFTTSKYYQVDGLTQGKCEIINYRTALQAIAKISEMQGQCCKFCPLIDYPRFAIQFQSVRLIDKIAIILGLIHISMFNQWGEGNASYLRLKFSKEICENRNRVKSVTIIK</sequence>
<keyword evidence="2" id="KW-1185">Reference proteome</keyword>
<comment type="caution">
    <text evidence="1">The sequence shown here is derived from an EMBL/GenBank/DDBJ whole genome shotgun (WGS) entry which is preliminary data.</text>
</comment>
<dbReference type="Proteomes" id="UP000689195">
    <property type="component" value="Unassembled WGS sequence"/>
</dbReference>
<dbReference type="OrthoDB" id="308453at2759"/>
<dbReference type="EMBL" id="CAJJDO010000132">
    <property type="protein sequence ID" value="CAD8202776.1"/>
    <property type="molecule type" value="Genomic_DNA"/>
</dbReference>
<reference evidence="1" key="1">
    <citation type="submission" date="2021-01" db="EMBL/GenBank/DDBJ databases">
        <authorList>
            <consortium name="Genoscope - CEA"/>
            <person name="William W."/>
        </authorList>
    </citation>
    <scope>NUCLEOTIDE SEQUENCE</scope>
</reference>
<protein>
    <submittedName>
        <fullName evidence="1">Uncharacterized protein</fullName>
    </submittedName>
</protein>
<evidence type="ECO:0000313" key="1">
    <source>
        <dbReference type="EMBL" id="CAD8202776.1"/>
    </source>
</evidence>